<gene>
    <name evidence="11" type="primary">dnaX</name>
    <name evidence="13" type="ORF">COV57_02405</name>
</gene>
<keyword evidence="6 11" id="KW-0547">Nucleotide-binding</keyword>
<evidence type="ECO:0000313" key="14">
    <source>
        <dbReference type="Proteomes" id="UP000229893"/>
    </source>
</evidence>
<evidence type="ECO:0000259" key="12">
    <source>
        <dbReference type="SMART" id="SM00382"/>
    </source>
</evidence>
<reference evidence="13 14" key="1">
    <citation type="submission" date="2017-09" db="EMBL/GenBank/DDBJ databases">
        <title>Depth-based differentiation of microbial function through sediment-hosted aquifers and enrichment of novel symbionts in the deep terrestrial subsurface.</title>
        <authorList>
            <person name="Probst A.J."/>
            <person name="Ladd B."/>
            <person name="Jarett J.K."/>
            <person name="Geller-Mcgrath D.E."/>
            <person name="Sieber C.M."/>
            <person name="Emerson J.B."/>
            <person name="Anantharaman K."/>
            <person name="Thomas B.C."/>
            <person name="Malmstrom R."/>
            <person name="Stieglmeier M."/>
            <person name="Klingl A."/>
            <person name="Woyke T."/>
            <person name="Ryan C.M."/>
            <person name="Banfield J.F."/>
        </authorList>
    </citation>
    <scope>NUCLEOTIDE SEQUENCE [LARGE SCALE GENOMIC DNA]</scope>
    <source>
        <strain evidence="13">CG11_big_fil_rev_8_21_14_0_20_35_14</strain>
    </source>
</reference>
<keyword evidence="7" id="KW-0862">Zinc</keyword>
<keyword evidence="4 11" id="KW-0235">DNA replication</keyword>
<comment type="catalytic activity">
    <reaction evidence="10 11">
        <text>DNA(n) + a 2'-deoxyribonucleoside 5'-triphosphate = DNA(n+1) + diphosphate</text>
        <dbReference type="Rhea" id="RHEA:22508"/>
        <dbReference type="Rhea" id="RHEA-COMP:17339"/>
        <dbReference type="Rhea" id="RHEA-COMP:17340"/>
        <dbReference type="ChEBI" id="CHEBI:33019"/>
        <dbReference type="ChEBI" id="CHEBI:61560"/>
        <dbReference type="ChEBI" id="CHEBI:173112"/>
        <dbReference type="EC" id="2.7.7.7"/>
    </reaction>
</comment>
<evidence type="ECO:0000313" key="13">
    <source>
        <dbReference type="EMBL" id="PIR04819.1"/>
    </source>
</evidence>
<evidence type="ECO:0000256" key="6">
    <source>
        <dbReference type="ARBA" id="ARBA00022741"/>
    </source>
</evidence>
<evidence type="ECO:0000256" key="9">
    <source>
        <dbReference type="ARBA" id="ARBA00022932"/>
    </source>
</evidence>
<evidence type="ECO:0000256" key="8">
    <source>
        <dbReference type="ARBA" id="ARBA00022840"/>
    </source>
</evidence>
<dbReference type="SUPFAM" id="SSF48019">
    <property type="entry name" value="post-AAA+ oligomerization domain-like"/>
    <property type="match status" value="1"/>
</dbReference>
<keyword evidence="3 11" id="KW-0548">Nucleotidyltransferase</keyword>
<comment type="similarity">
    <text evidence="1 11">Belongs to the DnaX/STICHEL family.</text>
</comment>
<comment type="function">
    <text evidence="11">DNA polymerase III is a complex, multichain enzyme responsible for most of the replicative synthesis in bacteria. This DNA polymerase also exhibits 3' to 5' exonuclease activity.</text>
</comment>
<dbReference type="PANTHER" id="PTHR11669:SF0">
    <property type="entry name" value="PROTEIN STICHEL-LIKE 2"/>
    <property type="match status" value="1"/>
</dbReference>
<dbReference type="GO" id="GO:0009360">
    <property type="term" value="C:DNA polymerase III complex"/>
    <property type="evidence" value="ECO:0007669"/>
    <property type="project" value="InterPro"/>
</dbReference>
<protein>
    <recommendedName>
        <fullName evidence="11">DNA polymerase III subunit gamma/tau</fullName>
        <ecNumber evidence="11">2.7.7.7</ecNumber>
    </recommendedName>
</protein>
<dbReference type="PANTHER" id="PTHR11669">
    <property type="entry name" value="REPLICATION FACTOR C / DNA POLYMERASE III GAMMA-TAU SUBUNIT"/>
    <property type="match status" value="1"/>
</dbReference>
<dbReference type="CDD" id="cd18137">
    <property type="entry name" value="HLD_clamp_pol_III_gamma_tau"/>
    <property type="match status" value="1"/>
</dbReference>
<dbReference type="PROSITE" id="PS51450">
    <property type="entry name" value="LRR"/>
    <property type="match status" value="1"/>
</dbReference>
<dbReference type="Gene3D" id="1.10.8.60">
    <property type="match status" value="1"/>
</dbReference>
<sequence>MSKLETSIVLFFNIKKALKAKINIPINPQNIFIITFIIAVELNPAKFYNINHTMTAIYRTYRPKLFKDLLGHEHIVTILQNAIREDRLSHAYLFHGSRGTGKTTTARLLAKLANCHKIIEDVKNKNKGEPCDQCLACQSINNGQALDVIEIDAASNRGIDEIRDLQEKARLSPSSLKYKIFIIDEVHMLTSAAFNALLKTLEEPPKHVIFILATTEIEKVPITITSRTQKLTFKKLTKDIIMQKLKTIALKENIDIDNESLEIISQLAEGSLRDAESIFDQVTTNNGQKITIKDIEKTLGISVNNNITILLQKLFENNLDEVLNIINTIVDNGYDIIHFNKNLIDYLSKVIALKSNPKAINIFKLNLTENELKKLEELANLSDLNRSIELIKSLIEAHRNMRYSPFSYIPLQVTLIEYLNKKANFI</sequence>
<evidence type="ECO:0000256" key="2">
    <source>
        <dbReference type="ARBA" id="ARBA00022679"/>
    </source>
</evidence>
<dbReference type="InterPro" id="IPR003593">
    <property type="entry name" value="AAA+_ATPase"/>
</dbReference>
<evidence type="ECO:0000256" key="4">
    <source>
        <dbReference type="ARBA" id="ARBA00022705"/>
    </source>
</evidence>
<dbReference type="FunFam" id="3.40.50.300:FF:000014">
    <property type="entry name" value="DNA polymerase III subunit gamma/tau"/>
    <property type="match status" value="1"/>
</dbReference>
<dbReference type="InterPro" id="IPR045085">
    <property type="entry name" value="HLD_clamp_pol_III_gamma_tau"/>
</dbReference>
<dbReference type="Pfam" id="PF22608">
    <property type="entry name" value="DNAX_ATPase_lid"/>
    <property type="match status" value="1"/>
</dbReference>
<evidence type="ECO:0000256" key="5">
    <source>
        <dbReference type="ARBA" id="ARBA00022723"/>
    </source>
</evidence>
<dbReference type="GO" id="GO:0003887">
    <property type="term" value="F:DNA-directed DNA polymerase activity"/>
    <property type="evidence" value="ECO:0007669"/>
    <property type="project" value="UniProtKB-KW"/>
</dbReference>
<dbReference type="Gene3D" id="3.40.50.300">
    <property type="entry name" value="P-loop containing nucleotide triphosphate hydrolases"/>
    <property type="match status" value="1"/>
</dbReference>
<keyword evidence="9 11" id="KW-0239">DNA-directed DNA polymerase</keyword>
<dbReference type="InterPro" id="IPR001611">
    <property type="entry name" value="Leu-rich_rpt"/>
</dbReference>
<dbReference type="Proteomes" id="UP000229893">
    <property type="component" value="Unassembled WGS sequence"/>
</dbReference>
<dbReference type="Pfam" id="PF12169">
    <property type="entry name" value="DNA_pol3_gamma3"/>
    <property type="match status" value="1"/>
</dbReference>
<keyword evidence="8 11" id="KW-0067">ATP-binding</keyword>
<dbReference type="InterPro" id="IPR022754">
    <property type="entry name" value="DNA_pol_III_gamma-3"/>
</dbReference>
<evidence type="ECO:0000256" key="1">
    <source>
        <dbReference type="ARBA" id="ARBA00006360"/>
    </source>
</evidence>
<dbReference type="SMART" id="SM00382">
    <property type="entry name" value="AAA"/>
    <property type="match status" value="1"/>
</dbReference>
<comment type="subunit">
    <text evidence="11">DNA polymerase III contains a core (composed of alpha, epsilon and theta chains) that associates with a tau subunit. This core dimerizes to form the POLIII' complex. PolIII' associates with the gamma complex (composed of gamma, delta, delta', psi and chi chains) and with the beta chain to form the complete DNA polymerase III complex.</text>
</comment>
<name>A0A2H0N7E0_9BACT</name>
<dbReference type="AlphaFoldDB" id="A0A2H0N7E0"/>
<dbReference type="CDD" id="cd00009">
    <property type="entry name" value="AAA"/>
    <property type="match status" value="1"/>
</dbReference>
<evidence type="ECO:0000256" key="7">
    <source>
        <dbReference type="ARBA" id="ARBA00022833"/>
    </source>
</evidence>
<dbReference type="InterPro" id="IPR027417">
    <property type="entry name" value="P-loop_NTPase"/>
</dbReference>
<dbReference type="GO" id="GO:0006261">
    <property type="term" value="P:DNA-templated DNA replication"/>
    <property type="evidence" value="ECO:0007669"/>
    <property type="project" value="TreeGrafter"/>
</dbReference>
<dbReference type="GO" id="GO:0046872">
    <property type="term" value="F:metal ion binding"/>
    <property type="evidence" value="ECO:0007669"/>
    <property type="project" value="UniProtKB-KW"/>
</dbReference>
<feature type="domain" description="AAA+ ATPase" evidence="12">
    <location>
        <begin position="88"/>
        <end position="237"/>
    </location>
</feature>
<dbReference type="GO" id="GO:0005524">
    <property type="term" value="F:ATP binding"/>
    <property type="evidence" value="ECO:0007669"/>
    <property type="project" value="UniProtKB-KW"/>
</dbReference>
<keyword evidence="5" id="KW-0479">Metal-binding</keyword>
<dbReference type="EC" id="2.7.7.7" evidence="11"/>
<evidence type="ECO:0000256" key="10">
    <source>
        <dbReference type="ARBA" id="ARBA00049244"/>
    </source>
</evidence>
<evidence type="ECO:0000256" key="11">
    <source>
        <dbReference type="RuleBase" id="RU364063"/>
    </source>
</evidence>
<evidence type="ECO:0000256" key="3">
    <source>
        <dbReference type="ARBA" id="ARBA00022695"/>
    </source>
</evidence>
<dbReference type="SUPFAM" id="SSF52540">
    <property type="entry name" value="P-loop containing nucleoside triphosphate hydrolases"/>
    <property type="match status" value="1"/>
</dbReference>
<dbReference type="Gene3D" id="1.20.272.10">
    <property type="match status" value="1"/>
</dbReference>
<dbReference type="NCBIfam" id="NF004046">
    <property type="entry name" value="PRK05563.1"/>
    <property type="match status" value="1"/>
</dbReference>
<dbReference type="EMBL" id="PCWO01000033">
    <property type="protein sequence ID" value="PIR04819.1"/>
    <property type="molecule type" value="Genomic_DNA"/>
</dbReference>
<comment type="caution">
    <text evidence="13">The sequence shown here is derived from an EMBL/GenBank/DDBJ whole genome shotgun (WGS) entry which is preliminary data.</text>
</comment>
<dbReference type="InterPro" id="IPR012763">
    <property type="entry name" value="DNA_pol_III_sug/sutau_N"/>
</dbReference>
<keyword evidence="2 11" id="KW-0808">Transferase</keyword>
<accession>A0A2H0N7E0</accession>
<dbReference type="InterPro" id="IPR008921">
    <property type="entry name" value="DNA_pol3_clamp-load_cplx_C"/>
</dbReference>
<dbReference type="InterPro" id="IPR050238">
    <property type="entry name" value="DNA_Rep/Repair_Clamp_Loader"/>
</dbReference>
<dbReference type="NCBIfam" id="TIGR02397">
    <property type="entry name" value="dnaX_nterm"/>
    <property type="match status" value="1"/>
</dbReference>
<dbReference type="Pfam" id="PF13177">
    <property type="entry name" value="DNA_pol3_delta2"/>
    <property type="match status" value="1"/>
</dbReference>
<dbReference type="GO" id="GO:0003677">
    <property type="term" value="F:DNA binding"/>
    <property type="evidence" value="ECO:0007669"/>
    <property type="project" value="InterPro"/>
</dbReference>
<proteinExistence type="inferred from homology"/>
<organism evidence="13 14">
    <name type="scientific">Candidatus Liptonbacteria bacterium CG11_big_fil_rev_8_21_14_0_20_35_14</name>
    <dbReference type="NCBI Taxonomy" id="1974634"/>
    <lineage>
        <taxon>Bacteria</taxon>
        <taxon>Candidatus Liptoniibacteriota</taxon>
    </lineage>
</organism>